<evidence type="ECO:0000256" key="3">
    <source>
        <dbReference type="ARBA" id="ARBA00022989"/>
    </source>
</evidence>
<evidence type="ECO:0000256" key="5">
    <source>
        <dbReference type="HAMAP-Rule" id="MF_01350"/>
    </source>
</evidence>
<protein>
    <recommendedName>
        <fullName evidence="5">NADH-quinone oxidoreductase subunit H</fullName>
        <ecNumber evidence="5">7.1.1.-</ecNumber>
    </recommendedName>
    <alternativeName>
        <fullName evidence="5">NADH dehydrogenase I subunit H</fullName>
    </alternativeName>
    <alternativeName>
        <fullName evidence="5">NDH-1 subunit H</fullName>
    </alternativeName>
</protein>
<evidence type="ECO:0000256" key="1">
    <source>
        <dbReference type="ARBA" id="ARBA00004141"/>
    </source>
</evidence>
<sequence>MEENMVLFLVWVDMFRQWLVGIGIPALPAEILIKTILVLIVIIFVLTNLIVLVWLERKFAAFYADRVGPNRLGPAGFLQFPVDIVKMLGKEDIIPENVDRPVFKIASICAFLTAIMGWAVIPLGKGMILEDLNVGLLYFIAIGSTGTIAFVMAGFASNNKYALLGGMRTAAQMISYEIPLAFSLLGIVMITGSLSLTEIVDAQKNVWFIFPQILAFFAYFVCSIAETNRGPFDLAEGEQELVAGYFVEYSGIRYALFMVAEYTHLVAVSAIAAVVFLGGWNAPFGLTFIPGFIWMMFKIYLMIFLFMWVRWTFVRVKVEHLMHIGWKFLIPLTLFNIVITGIGVYVYRMIAG</sequence>
<comment type="subcellular location">
    <subcellularLocation>
        <location evidence="5 6">Cell membrane</location>
        <topology evidence="5 6">Multi-pass membrane protein</topology>
    </subcellularLocation>
    <subcellularLocation>
        <location evidence="1">Membrane</location>
        <topology evidence="1">Multi-pass membrane protein</topology>
    </subcellularLocation>
</comment>
<feature type="transmembrane region" description="Helical" evidence="5">
    <location>
        <begin position="6"/>
        <end position="24"/>
    </location>
</feature>
<dbReference type="PROSITE" id="PS00668">
    <property type="entry name" value="COMPLEX1_ND1_2"/>
    <property type="match status" value="1"/>
</dbReference>
<evidence type="ECO:0000313" key="7">
    <source>
        <dbReference type="EMBL" id="AHF09434.1"/>
    </source>
</evidence>
<evidence type="ECO:0000256" key="4">
    <source>
        <dbReference type="ARBA" id="ARBA00023136"/>
    </source>
</evidence>
<keyword evidence="7" id="KW-0560">Oxidoreductase</keyword>
<dbReference type="EMBL" id="CP007033">
    <property type="protein sequence ID" value="AHF09434.1"/>
    <property type="molecule type" value="Genomic_DNA"/>
</dbReference>
<keyword evidence="5" id="KW-0874">Quinone</keyword>
<reference evidence="7 8" key="1">
    <citation type="journal article" date="2013" name="Stand. Genomic Sci.">
        <title>Complete genome sequence of Dehalobacter restrictus PER-K23(T.).</title>
        <authorList>
            <person name="Kruse T."/>
            <person name="Maillard J."/>
            <person name="Goodwin L."/>
            <person name="Woyke T."/>
            <person name="Teshima H."/>
            <person name="Bruce D."/>
            <person name="Detter C."/>
            <person name="Tapia R."/>
            <person name="Han C."/>
            <person name="Huntemann M."/>
            <person name="Wei C.L."/>
            <person name="Han J."/>
            <person name="Chen A."/>
            <person name="Kyrpides N."/>
            <person name="Szeto E."/>
            <person name="Markowitz V."/>
            <person name="Ivanova N."/>
            <person name="Pagani I."/>
            <person name="Pati A."/>
            <person name="Pitluck S."/>
            <person name="Nolan M."/>
            <person name="Holliger C."/>
            <person name="Smidt H."/>
        </authorList>
    </citation>
    <scope>NUCLEOTIDE SEQUENCE [LARGE SCALE GENOMIC DNA]</scope>
    <source>
        <strain evidence="8">DSM 9455</strain>
    </source>
</reference>
<keyword evidence="2 5" id="KW-0812">Transmembrane</keyword>
<dbReference type="PANTHER" id="PTHR11432">
    <property type="entry name" value="NADH DEHYDROGENASE SUBUNIT 1"/>
    <property type="match status" value="1"/>
</dbReference>
<dbReference type="PANTHER" id="PTHR11432:SF3">
    <property type="entry name" value="NADH-UBIQUINONE OXIDOREDUCTASE CHAIN 1"/>
    <property type="match status" value="1"/>
</dbReference>
<comment type="function">
    <text evidence="5">NDH-1 shuttles electrons from NADH, via FMN and iron-sulfur (Fe-S) centers, to quinones in the respiratory chain. The immediate electron acceptor for the enzyme in this species is believed to be ubiquinone. Couples the redox reaction to proton translocation (for every two electrons transferred, four hydrogen ions are translocated across the cytoplasmic membrane), and thus conserves the redox energy in a proton gradient. This subunit may bind ubiquinone.</text>
</comment>
<keyword evidence="8" id="KW-1185">Reference proteome</keyword>
<accession>A0ABN4BQ37</accession>
<feature type="transmembrane region" description="Helical" evidence="5">
    <location>
        <begin position="176"/>
        <end position="194"/>
    </location>
</feature>
<dbReference type="EC" id="7.1.1.-" evidence="5"/>
<keyword evidence="3 5" id="KW-1133">Transmembrane helix</keyword>
<name>A0ABN4BQ37_DEHRP</name>
<keyword evidence="5" id="KW-0830">Ubiquinone</keyword>
<evidence type="ECO:0000313" key="8">
    <source>
        <dbReference type="Proteomes" id="UP000018934"/>
    </source>
</evidence>
<comment type="catalytic activity">
    <reaction evidence="5">
        <text>a quinone + NADH + 5 H(+)(in) = a quinol + NAD(+) + 4 H(+)(out)</text>
        <dbReference type="Rhea" id="RHEA:57888"/>
        <dbReference type="ChEBI" id="CHEBI:15378"/>
        <dbReference type="ChEBI" id="CHEBI:24646"/>
        <dbReference type="ChEBI" id="CHEBI:57540"/>
        <dbReference type="ChEBI" id="CHEBI:57945"/>
        <dbReference type="ChEBI" id="CHEBI:132124"/>
    </reaction>
</comment>
<feature type="transmembrane region" description="Helical" evidence="5">
    <location>
        <begin position="254"/>
        <end position="277"/>
    </location>
</feature>
<feature type="transmembrane region" description="Helical" evidence="5">
    <location>
        <begin position="284"/>
        <end position="308"/>
    </location>
</feature>
<evidence type="ECO:0000256" key="6">
    <source>
        <dbReference type="RuleBase" id="RU000471"/>
    </source>
</evidence>
<dbReference type="NCBIfam" id="NF004741">
    <property type="entry name" value="PRK06076.1-2"/>
    <property type="match status" value="1"/>
</dbReference>
<dbReference type="GO" id="GO:0016491">
    <property type="term" value="F:oxidoreductase activity"/>
    <property type="evidence" value="ECO:0007669"/>
    <property type="project" value="UniProtKB-KW"/>
</dbReference>
<feature type="transmembrane region" description="Helical" evidence="5">
    <location>
        <begin position="36"/>
        <end position="55"/>
    </location>
</feature>
<keyword evidence="5" id="KW-1003">Cell membrane</keyword>
<dbReference type="HAMAP" id="MF_01350">
    <property type="entry name" value="NDH1_NuoH"/>
    <property type="match status" value="1"/>
</dbReference>
<dbReference type="Proteomes" id="UP000018934">
    <property type="component" value="Chromosome"/>
</dbReference>
<evidence type="ECO:0000256" key="2">
    <source>
        <dbReference type="ARBA" id="ARBA00022692"/>
    </source>
</evidence>
<organism evidence="7 8">
    <name type="scientific">Dehalobacter restrictus (strain DSM 9455 / PER-K23)</name>
    <dbReference type="NCBI Taxonomy" id="871738"/>
    <lineage>
        <taxon>Bacteria</taxon>
        <taxon>Bacillati</taxon>
        <taxon>Bacillota</taxon>
        <taxon>Clostridia</taxon>
        <taxon>Eubacteriales</taxon>
        <taxon>Desulfitobacteriaceae</taxon>
        <taxon>Dehalobacter</taxon>
    </lineage>
</organism>
<comment type="similarity">
    <text evidence="5 6">Belongs to the complex I subunit 1 family.</text>
</comment>
<dbReference type="Pfam" id="PF00146">
    <property type="entry name" value="NADHdh"/>
    <property type="match status" value="1"/>
</dbReference>
<feature type="transmembrane region" description="Helical" evidence="5">
    <location>
        <begin position="328"/>
        <end position="347"/>
    </location>
</feature>
<gene>
    <name evidence="5" type="primary">nuoH</name>
    <name evidence="7" type="ORF">DEHRE_04520</name>
</gene>
<keyword evidence="4 5" id="KW-0472">Membrane</keyword>
<dbReference type="InterPro" id="IPR001694">
    <property type="entry name" value="NADH_UbQ_OxRdtase_su1/FPO"/>
</dbReference>
<comment type="subunit">
    <text evidence="5">NDH-1 is composed of 14 different subunits. Subunits NuoA, H, J, K, L, M, N constitute the membrane sector of the complex.</text>
</comment>
<feature type="transmembrane region" description="Helical" evidence="5">
    <location>
        <begin position="136"/>
        <end position="156"/>
    </location>
</feature>
<dbReference type="InterPro" id="IPR018086">
    <property type="entry name" value="NADH_UbQ_OxRdtase_su1_CS"/>
</dbReference>
<proteinExistence type="inferred from homology"/>
<keyword evidence="5 6" id="KW-0520">NAD</keyword>
<keyword evidence="5" id="KW-1278">Translocase</keyword>
<feature type="transmembrane region" description="Helical" evidence="5">
    <location>
        <begin position="105"/>
        <end position="124"/>
    </location>
</feature>
<feature type="transmembrane region" description="Helical" evidence="5">
    <location>
        <begin position="206"/>
        <end position="226"/>
    </location>
</feature>